<gene>
    <name evidence="1" type="ORF">MgSA37_00920</name>
</gene>
<evidence type="ECO:0000313" key="1">
    <source>
        <dbReference type="EMBL" id="BAU52757.1"/>
    </source>
</evidence>
<dbReference type="OrthoDB" id="678344at2"/>
<dbReference type="Pfam" id="PF19891">
    <property type="entry name" value="DUF6364"/>
    <property type="match status" value="1"/>
</dbReference>
<dbReference type="RefSeq" id="WP_096350047.1">
    <property type="nucleotide sequence ID" value="NZ_AP017313.1"/>
</dbReference>
<dbReference type="KEGG" id="mgot:MgSA37_00920"/>
<accession>A0A120MYA3</accession>
<organism evidence="1 2">
    <name type="scientific">Mucilaginibacter gotjawali</name>
    <dbReference type="NCBI Taxonomy" id="1550579"/>
    <lineage>
        <taxon>Bacteria</taxon>
        <taxon>Pseudomonadati</taxon>
        <taxon>Bacteroidota</taxon>
        <taxon>Sphingobacteriia</taxon>
        <taxon>Sphingobacteriales</taxon>
        <taxon>Sphingobacteriaceae</taxon>
        <taxon>Mucilaginibacter</taxon>
    </lineage>
</organism>
<dbReference type="Proteomes" id="UP000218263">
    <property type="component" value="Chromosome"/>
</dbReference>
<evidence type="ECO:0000313" key="2">
    <source>
        <dbReference type="Proteomes" id="UP000218263"/>
    </source>
</evidence>
<proteinExistence type="predicted"/>
<name>A0A120MYA3_9SPHI</name>
<protein>
    <submittedName>
        <fullName evidence="1">Uncharacterized protein</fullName>
    </submittedName>
</protein>
<keyword evidence="2" id="KW-1185">Reference proteome</keyword>
<sequence length="78" mass="9061">MKSRLNLTIEESLIASTKQYAEKHHTSISELVESYLKEITRPVKRKNFIDLVKELGEHHIDPKADLKDLYYNDPKHGG</sequence>
<dbReference type="EMBL" id="AP017313">
    <property type="protein sequence ID" value="BAU52757.1"/>
    <property type="molecule type" value="Genomic_DNA"/>
</dbReference>
<dbReference type="InterPro" id="IPR045944">
    <property type="entry name" value="DUF6364"/>
</dbReference>
<reference evidence="1 2" key="1">
    <citation type="submission" date="2015-12" db="EMBL/GenBank/DDBJ databases">
        <title>Genome sequence of Mucilaginibacter gotjawali.</title>
        <authorList>
            <person name="Lee J.S."/>
            <person name="Lee K.C."/>
            <person name="Kim K.K."/>
            <person name="Lee B.W."/>
        </authorList>
    </citation>
    <scope>NUCLEOTIDE SEQUENCE [LARGE SCALE GENOMIC DNA]</scope>
    <source>
        <strain evidence="1 2">SA3-7</strain>
    </source>
</reference>
<dbReference type="AlphaFoldDB" id="A0A120MYA3"/>